<dbReference type="EMBL" id="GBHO01036514">
    <property type="protein sequence ID" value="JAG07090.1"/>
    <property type="molecule type" value="Transcribed_RNA"/>
</dbReference>
<dbReference type="GO" id="GO:0042811">
    <property type="term" value="P:pheromone biosynthetic process"/>
    <property type="evidence" value="ECO:0007669"/>
    <property type="project" value="UniProtKB-ARBA"/>
</dbReference>
<dbReference type="GO" id="GO:0008299">
    <property type="term" value="P:isoprenoid biosynthetic process"/>
    <property type="evidence" value="ECO:0007669"/>
    <property type="project" value="UniProtKB-KW"/>
</dbReference>
<dbReference type="GO" id="GO:0046872">
    <property type="term" value="F:metal ion binding"/>
    <property type="evidence" value="ECO:0007669"/>
    <property type="project" value="UniProtKB-KW"/>
</dbReference>
<dbReference type="EMBL" id="GBHO01036516">
    <property type="protein sequence ID" value="JAG07088.1"/>
    <property type="molecule type" value="Transcribed_RNA"/>
</dbReference>
<dbReference type="GO" id="GO:1901663">
    <property type="term" value="P:quinone biosynthetic process"/>
    <property type="evidence" value="ECO:0007669"/>
    <property type="project" value="UniProtKB-ARBA"/>
</dbReference>
<evidence type="ECO:0000313" key="7">
    <source>
        <dbReference type="EMBL" id="JAG07083.1"/>
    </source>
</evidence>
<keyword evidence="6" id="KW-0414">Isoprene biosynthesis</keyword>
<evidence type="ECO:0000313" key="8">
    <source>
        <dbReference type="EMBL" id="JAG07088.1"/>
    </source>
</evidence>
<reference evidence="9" key="2">
    <citation type="submission" date="2014-07" db="EMBL/GenBank/DDBJ databases">
        <authorList>
            <person name="Hull J."/>
        </authorList>
    </citation>
    <scope>NUCLEOTIDE SEQUENCE</scope>
</reference>
<evidence type="ECO:0000256" key="6">
    <source>
        <dbReference type="ARBA" id="ARBA00023229"/>
    </source>
</evidence>
<dbReference type="InterPro" id="IPR033749">
    <property type="entry name" value="Polyprenyl_synt_CS"/>
</dbReference>
<comment type="cofactor">
    <cofactor evidence="1">
        <name>Mg(2+)</name>
        <dbReference type="ChEBI" id="CHEBI:18420"/>
    </cofactor>
</comment>
<dbReference type="EMBL" id="GDHC01000959">
    <property type="protein sequence ID" value="JAQ17670.1"/>
    <property type="molecule type" value="Transcribed_RNA"/>
</dbReference>
<reference evidence="11" key="3">
    <citation type="journal article" date="2016" name="Gigascience">
        <title>De novo construction of an expanded transcriptome assembly for the western tarnished plant bug, Lygus hesperus.</title>
        <authorList>
            <person name="Tassone E.E."/>
            <person name="Geib S.M."/>
            <person name="Hall B."/>
            <person name="Fabrick J.A."/>
            <person name="Brent C.S."/>
            <person name="Hull J.J."/>
        </authorList>
    </citation>
    <scope>NUCLEOTIDE SEQUENCE</scope>
</reference>
<organism evidence="9">
    <name type="scientific">Lygus hesperus</name>
    <name type="common">Western plant bug</name>
    <dbReference type="NCBI Taxonomy" id="30085"/>
    <lineage>
        <taxon>Eukaryota</taxon>
        <taxon>Metazoa</taxon>
        <taxon>Ecdysozoa</taxon>
        <taxon>Arthropoda</taxon>
        <taxon>Hexapoda</taxon>
        <taxon>Insecta</taxon>
        <taxon>Pterygota</taxon>
        <taxon>Neoptera</taxon>
        <taxon>Paraneoptera</taxon>
        <taxon>Hemiptera</taxon>
        <taxon>Heteroptera</taxon>
        <taxon>Panheteroptera</taxon>
        <taxon>Cimicomorpha</taxon>
        <taxon>Miridae</taxon>
        <taxon>Mirini</taxon>
        <taxon>Lygus</taxon>
    </lineage>
</organism>
<reference evidence="9" key="1">
    <citation type="journal article" date="2014" name="PLoS ONE">
        <title>Transcriptome-Based Identification of ABC Transporters in the Western Tarnished Plant Bug Lygus hesperus.</title>
        <authorList>
            <person name="Hull J.J."/>
            <person name="Chaney K."/>
            <person name="Geib S.M."/>
            <person name="Fabrick J.A."/>
            <person name="Brent C.S."/>
            <person name="Walsh D."/>
            <person name="Lavine L.C."/>
        </authorList>
    </citation>
    <scope>NUCLEOTIDE SEQUENCE</scope>
</reference>
<dbReference type="EMBL" id="GBHO01036521">
    <property type="protein sequence ID" value="JAG07083.1"/>
    <property type="molecule type" value="Transcribed_RNA"/>
</dbReference>
<dbReference type="PANTHER" id="PTHR12001">
    <property type="entry name" value="GERANYLGERANYL PYROPHOSPHATE SYNTHASE"/>
    <property type="match status" value="1"/>
</dbReference>
<dbReference type="SUPFAM" id="SSF48576">
    <property type="entry name" value="Terpenoid synthases"/>
    <property type="match status" value="1"/>
</dbReference>
<evidence type="ECO:0000256" key="2">
    <source>
        <dbReference type="ARBA" id="ARBA00006706"/>
    </source>
</evidence>
<comment type="similarity">
    <text evidence="2">Belongs to the FPP/GGPP synthase family.</text>
</comment>
<gene>
    <name evidence="9" type="primary">ISPA_4</name>
    <name evidence="8" type="synonym">ISPA_1</name>
    <name evidence="11" type="synonym">ISPA_2</name>
    <name evidence="7" type="synonym">ISPA_3</name>
    <name evidence="10" type="synonym">ISPA_5</name>
    <name evidence="7" type="ORF">CM83_10626</name>
    <name evidence="9" type="ORF">CM83_10641</name>
    <name evidence="10" type="ORF">CM83_10649</name>
    <name evidence="8" type="ORF">CM83_10665</name>
    <name evidence="11" type="ORF">g.24123</name>
</gene>
<evidence type="ECO:0000313" key="11">
    <source>
        <dbReference type="EMBL" id="JAQ17670.1"/>
    </source>
</evidence>
<keyword evidence="3" id="KW-0808">Transferase</keyword>
<dbReference type="Pfam" id="PF00348">
    <property type="entry name" value="polyprenyl_synt"/>
    <property type="match status" value="1"/>
</dbReference>
<protein>
    <submittedName>
        <fullName evidence="9">Farnesyl diphosphate synthase</fullName>
    </submittedName>
</protein>
<evidence type="ECO:0000313" key="10">
    <source>
        <dbReference type="EMBL" id="JAG07090.1"/>
    </source>
</evidence>
<dbReference type="PROSITE" id="PS00444">
    <property type="entry name" value="POLYPRENYL_SYNTHASE_2"/>
    <property type="match status" value="1"/>
</dbReference>
<evidence type="ECO:0000256" key="5">
    <source>
        <dbReference type="ARBA" id="ARBA00022842"/>
    </source>
</evidence>
<dbReference type="AlphaFoldDB" id="A0A0A9WH39"/>
<evidence type="ECO:0000313" key="9">
    <source>
        <dbReference type="EMBL" id="JAG07089.1"/>
    </source>
</evidence>
<name>A0A0A9WH39_LYGHE</name>
<keyword evidence="5" id="KW-0460">Magnesium</keyword>
<dbReference type="InterPro" id="IPR000092">
    <property type="entry name" value="Polyprenyl_synt"/>
</dbReference>
<accession>A0A0A9WH39</accession>
<dbReference type="GO" id="GO:0004659">
    <property type="term" value="F:prenyltransferase activity"/>
    <property type="evidence" value="ECO:0007669"/>
    <property type="project" value="InterPro"/>
</dbReference>
<evidence type="ECO:0000256" key="4">
    <source>
        <dbReference type="ARBA" id="ARBA00022723"/>
    </source>
</evidence>
<evidence type="ECO:0000256" key="3">
    <source>
        <dbReference type="ARBA" id="ARBA00022679"/>
    </source>
</evidence>
<dbReference type="Gene3D" id="1.10.600.10">
    <property type="entry name" value="Farnesyl Diphosphate Synthase"/>
    <property type="match status" value="1"/>
</dbReference>
<keyword evidence="4" id="KW-0479">Metal-binding</keyword>
<proteinExistence type="inferred from homology"/>
<sequence>MRGRLYEIVHSALCVGHIGQALDLVGLHTLFRDAIDAEGGGGSGGERTVVQALECMYRLKSSSLVRLSVLVGATVGGTATTEQVLAAQTFAEQLGVAFQIVDDVKNLCEDIGKCALEDLQSRKITYPVALTMLKLPTRHQRCEFYNLYTGGTVCKDW</sequence>
<dbReference type="EMBL" id="GBHO01036515">
    <property type="protein sequence ID" value="JAG07089.1"/>
    <property type="molecule type" value="Transcribed_RNA"/>
</dbReference>
<dbReference type="PANTHER" id="PTHR12001:SF69">
    <property type="entry name" value="ALL TRANS-POLYPRENYL-DIPHOSPHATE SYNTHASE PDSS1"/>
    <property type="match status" value="1"/>
</dbReference>
<dbReference type="InterPro" id="IPR008949">
    <property type="entry name" value="Isoprenoid_synthase_dom_sf"/>
</dbReference>
<evidence type="ECO:0000256" key="1">
    <source>
        <dbReference type="ARBA" id="ARBA00001946"/>
    </source>
</evidence>